<proteinExistence type="predicted"/>
<organism evidence="1 2">
    <name type="scientific">Neolewinella xylanilytica</name>
    <dbReference type="NCBI Taxonomy" id="1514080"/>
    <lineage>
        <taxon>Bacteria</taxon>
        <taxon>Pseudomonadati</taxon>
        <taxon>Bacteroidota</taxon>
        <taxon>Saprospiria</taxon>
        <taxon>Saprospirales</taxon>
        <taxon>Lewinellaceae</taxon>
        <taxon>Neolewinella</taxon>
    </lineage>
</organism>
<protein>
    <recommendedName>
        <fullName evidence="3">Lipocalin-like protein</fullName>
    </recommendedName>
</protein>
<gene>
    <name evidence="1" type="ORF">CLV84_2159</name>
</gene>
<dbReference type="EMBL" id="PTJC01000006">
    <property type="protein sequence ID" value="PPK85267.1"/>
    <property type="molecule type" value="Genomic_DNA"/>
</dbReference>
<sequence length="176" mass="19790">MSKILPFLLFSLVLVYPSCEKDKEIITESDILGTWIVTEFDNTYQLSGTFAGESVTERGESRISDSDLQMIFLDNGRWQSTGNFTATITTGTERQVREVPGIGSGTWSFSRDTLYVVGLRSYNETGYFASPQPLVLESFEKGLTLDFKTYLDATESEEAFGIDIRTQANYDLLLVR</sequence>
<evidence type="ECO:0008006" key="3">
    <source>
        <dbReference type="Google" id="ProtNLM"/>
    </source>
</evidence>
<keyword evidence="2" id="KW-1185">Reference proteome</keyword>
<dbReference type="OrthoDB" id="1492606at2"/>
<accession>A0A2S6I263</accession>
<name>A0A2S6I263_9BACT</name>
<dbReference type="Proteomes" id="UP000237662">
    <property type="component" value="Unassembled WGS sequence"/>
</dbReference>
<dbReference type="AlphaFoldDB" id="A0A2S6I263"/>
<evidence type="ECO:0000313" key="2">
    <source>
        <dbReference type="Proteomes" id="UP000237662"/>
    </source>
</evidence>
<reference evidence="1 2" key="1">
    <citation type="submission" date="2018-02" db="EMBL/GenBank/DDBJ databases">
        <title>Genomic Encyclopedia of Archaeal and Bacterial Type Strains, Phase II (KMG-II): from individual species to whole genera.</title>
        <authorList>
            <person name="Goeker M."/>
        </authorList>
    </citation>
    <scope>NUCLEOTIDE SEQUENCE [LARGE SCALE GENOMIC DNA]</scope>
    <source>
        <strain evidence="1 2">DSM 29526</strain>
    </source>
</reference>
<comment type="caution">
    <text evidence="1">The sequence shown here is derived from an EMBL/GenBank/DDBJ whole genome shotgun (WGS) entry which is preliminary data.</text>
</comment>
<dbReference type="RefSeq" id="WP_104419775.1">
    <property type="nucleotide sequence ID" value="NZ_PTJC01000006.1"/>
</dbReference>
<evidence type="ECO:0000313" key="1">
    <source>
        <dbReference type="EMBL" id="PPK85267.1"/>
    </source>
</evidence>